<evidence type="ECO:0000256" key="19">
    <source>
        <dbReference type="RuleBase" id="RU000504"/>
    </source>
</evidence>
<evidence type="ECO:0000256" key="1">
    <source>
        <dbReference type="ARBA" id="ARBA00001946"/>
    </source>
</evidence>
<dbReference type="NCBIfam" id="NF004491">
    <property type="entry name" value="PRK05826.1"/>
    <property type="match status" value="1"/>
</dbReference>
<evidence type="ECO:0000256" key="9">
    <source>
        <dbReference type="ARBA" id="ARBA00022723"/>
    </source>
</evidence>
<dbReference type="InterPro" id="IPR015793">
    <property type="entry name" value="Pyrv_Knase_brl"/>
</dbReference>
<evidence type="ECO:0000259" key="21">
    <source>
        <dbReference type="Pfam" id="PF02887"/>
    </source>
</evidence>
<evidence type="ECO:0000256" key="7">
    <source>
        <dbReference type="ARBA" id="ARBA00018587"/>
    </source>
</evidence>
<gene>
    <name evidence="22" type="ORF">A606_04925</name>
</gene>
<comment type="pathway">
    <text evidence="3 19">Carbohydrate degradation; glycolysis; pyruvate from D-glyceraldehyde 3-phosphate: step 5/5.</text>
</comment>
<feature type="domain" description="Pyruvate kinase barrel" evidence="20">
    <location>
        <begin position="13"/>
        <end position="333"/>
    </location>
</feature>
<dbReference type="InterPro" id="IPR015795">
    <property type="entry name" value="Pyrv_Knase_C"/>
</dbReference>
<dbReference type="InterPro" id="IPR011037">
    <property type="entry name" value="Pyrv_Knase-like_insert_dom_sf"/>
</dbReference>
<dbReference type="Gene3D" id="3.40.1380.20">
    <property type="entry name" value="Pyruvate kinase, C-terminal domain"/>
    <property type="match status" value="1"/>
</dbReference>
<comment type="similarity">
    <text evidence="4 19">Belongs to the pyruvate kinase family.</text>
</comment>
<dbReference type="SUPFAM" id="SSF52935">
    <property type="entry name" value="PK C-terminal domain-like"/>
    <property type="match status" value="1"/>
</dbReference>
<dbReference type="GO" id="GO:0000287">
    <property type="term" value="F:magnesium ion binding"/>
    <property type="evidence" value="ECO:0007669"/>
    <property type="project" value="UniProtKB-UniRule"/>
</dbReference>
<dbReference type="AlphaFoldDB" id="S4XDM3"/>
<keyword evidence="23" id="KW-1185">Reference proteome</keyword>
<dbReference type="InterPro" id="IPR015813">
    <property type="entry name" value="Pyrv/PenolPyrv_kinase-like_dom"/>
</dbReference>
<dbReference type="PRINTS" id="PR01050">
    <property type="entry name" value="PYRUVTKNASE"/>
</dbReference>
<dbReference type="InterPro" id="IPR040442">
    <property type="entry name" value="Pyrv_kinase-like_dom_sf"/>
</dbReference>
<keyword evidence="16 22" id="KW-0670">Pyruvate</keyword>
<evidence type="ECO:0000256" key="16">
    <source>
        <dbReference type="ARBA" id="ARBA00023317"/>
    </source>
</evidence>
<evidence type="ECO:0000256" key="15">
    <source>
        <dbReference type="ARBA" id="ARBA00023152"/>
    </source>
</evidence>
<dbReference type="GO" id="GO:0030955">
    <property type="term" value="F:potassium ion binding"/>
    <property type="evidence" value="ECO:0007669"/>
    <property type="project" value="UniProtKB-UniRule"/>
</dbReference>
<name>S4XDM3_9CORY</name>
<dbReference type="SUPFAM" id="SSF51621">
    <property type="entry name" value="Phosphoenolpyruvate/pyruvate domain"/>
    <property type="match status" value="1"/>
</dbReference>
<keyword evidence="9" id="KW-0479">Metal-binding</keyword>
<keyword evidence="12" id="KW-0067">ATP-binding</keyword>
<accession>S4XDM3</accession>
<dbReference type="PATRIC" id="fig|1200352.3.peg.997"/>
<dbReference type="Pfam" id="PF00224">
    <property type="entry name" value="PK"/>
    <property type="match status" value="1"/>
</dbReference>
<evidence type="ECO:0000256" key="5">
    <source>
        <dbReference type="ARBA" id="ARBA00011881"/>
    </source>
</evidence>
<evidence type="ECO:0000256" key="14">
    <source>
        <dbReference type="ARBA" id="ARBA00022958"/>
    </source>
</evidence>
<keyword evidence="8 19" id="KW-0808">Transferase</keyword>
<evidence type="ECO:0000313" key="22">
    <source>
        <dbReference type="EMBL" id="AGP30634.1"/>
    </source>
</evidence>
<dbReference type="Gene3D" id="2.40.33.10">
    <property type="entry name" value="PK beta-barrel domain-like"/>
    <property type="match status" value="1"/>
</dbReference>
<dbReference type="PROSITE" id="PS00110">
    <property type="entry name" value="PYRUVATE_KINASE"/>
    <property type="match status" value="1"/>
</dbReference>
<evidence type="ECO:0000256" key="11">
    <source>
        <dbReference type="ARBA" id="ARBA00022777"/>
    </source>
</evidence>
<evidence type="ECO:0000256" key="3">
    <source>
        <dbReference type="ARBA" id="ARBA00004997"/>
    </source>
</evidence>
<dbReference type="EC" id="2.7.1.40" evidence="6 18"/>
<dbReference type="InterPro" id="IPR015806">
    <property type="entry name" value="Pyrv_Knase_insert_dom_sf"/>
</dbReference>
<evidence type="ECO:0000256" key="12">
    <source>
        <dbReference type="ARBA" id="ARBA00022840"/>
    </source>
</evidence>
<dbReference type="PANTHER" id="PTHR11817">
    <property type="entry name" value="PYRUVATE KINASE"/>
    <property type="match status" value="1"/>
</dbReference>
<comment type="cofactor">
    <cofactor evidence="2">
        <name>K(+)</name>
        <dbReference type="ChEBI" id="CHEBI:29103"/>
    </cofactor>
</comment>
<dbReference type="InterPro" id="IPR036918">
    <property type="entry name" value="Pyrv_Knase_C_sf"/>
</dbReference>
<dbReference type="InterPro" id="IPR001697">
    <property type="entry name" value="Pyr_Knase"/>
</dbReference>
<evidence type="ECO:0000256" key="2">
    <source>
        <dbReference type="ARBA" id="ARBA00001958"/>
    </source>
</evidence>
<comment type="cofactor">
    <cofactor evidence="1">
        <name>Mg(2+)</name>
        <dbReference type="ChEBI" id="CHEBI:18420"/>
    </cofactor>
</comment>
<dbReference type="eggNOG" id="COG0469">
    <property type="taxonomic scope" value="Bacteria"/>
</dbReference>
<dbReference type="NCBIfam" id="TIGR01064">
    <property type="entry name" value="pyruv_kin"/>
    <property type="match status" value="1"/>
</dbReference>
<evidence type="ECO:0000256" key="17">
    <source>
        <dbReference type="ARBA" id="ARBA00048152"/>
    </source>
</evidence>
<proteinExistence type="inferred from homology"/>
<dbReference type="Pfam" id="PF02887">
    <property type="entry name" value="PK_C"/>
    <property type="match status" value="1"/>
</dbReference>
<dbReference type="NCBIfam" id="NF004886">
    <property type="entry name" value="PRK06247.1"/>
    <property type="match status" value="1"/>
</dbReference>
<keyword evidence="13 19" id="KW-0460">Magnesium</keyword>
<keyword evidence="15 19" id="KW-0324">Glycolysis</keyword>
<dbReference type="STRING" id="1200352.A606_04925"/>
<evidence type="ECO:0000313" key="23">
    <source>
        <dbReference type="Proteomes" id="UP000014809"/>
    </source>
</evidence>
<feature type="domain" description="Pyruvate kinase C-terminal" evidence="21">
    <location>
        <begin position="363"/>
        <end position="474"/>
    </location>
</feature>
<dbReference type="SUPFAM" id="SSF50800">
    <property type="entry name" value="PK beta-barrel domain-like"/>
    <property type="match status" value="1"/>
</dbReference>
<evidence type="ECO:0000259" key="20">
    <source>
        <dbReference type="Pfam" id="PF00224"/>
    </source>
</evidence>
<evidence type="ECO:0000256" key="6">
    <source>
        <dbReference type="ARBA" id="ARBA00012142"/>
    </source>
</evidence>
<dbReference type="GO" id="GO:0004743">
    <property type="term" value="F:pyruvate kinase activity"/>
    <property type="evidence" value="ECO:0007669"/>
    <property type="project" value="UniProtKB-UniRule"/>
</dbReference>
<dbReference type="Gene3D" id="3.20.20.60">
    <property type="entry name" value="Phosphoenolpyruvate-binding domains"/>
    <property type="match status" value="1"/>
</dbReference>
<dbReference type="FunFam" id="2.40.33.10:FF:000001">
    <property type="entry name" value="Pyruvate kinase"/>
    <property type="match status" value="1"/>
</dbReference>
<keyword evidence="10" id="KW-0547">Nucleotide-binding</keyword>
<evidence type="ECO:0000256" key="18">
    <source>
        <dbReference type="NCBIfam" id="TIGR01064"/>
    </source>
</evidence>
<sequence length="486" mass="52354">MPGGGAILGQVSRRTKIVCTLGPAVASQDKIRELVDAGMNVARLNFSHGEHADHQQNYEWVRAASDATGKAVGVLADLQGPKIRLGRFTEGETYWADGEEIRITVDDVPGTHDRVSTTYKQLARDAKPGDRLLVDDGKVGLVCKAVEGNDVICEVTEGGPVSNNKGVSLPGMDISVPALSEKDIDDLRFALKMGADVIALSFVRSPADVELVHEIMDEVGRRVPVIAKLEKPEAVDALEPIILAFDAVMVARGDLGVEVPLEEVPLVQKRAIQIARENAKPVIVATQMLDSMIENSRPTRAEASDVANAVLDGADAVMLSGETSVGKYPITTVKTMSRIVLAAEIDGEVPPLSHSPRTKRGVISLASKEVGERLNARALIAFTASGDTARRIARLRSRLPLLVFTPSEEIRNQLALTWGARTYLTRRVHTTDEIMQEVDRLLLAEPDFNHDDLVVIAAGSPPGVEGNTNMIHVHLLGEDLTVPSDS</sequence>
<keyword evidence="14" id="KW-0630">Potassium</keyword>
<dbReference type="GO" id="GO:0016301">
    <property type="term" value="F:kinase activity"/>
    <property type="evidence" value="ECO:0007669"/>
    <property type="project" value="UniProtKB-KW"/>
</dbReference>
<evidence type="ECO:0000256" key="10">
    <source>
        <dbReference type="ARBA" id="ARBA00022741"/>
    </source>
</evidence>
<evidence type="ECO:0000256" key="13">
    <source>
        <dbReference type="ARBA" id="ARBA00022842"/>
    </source>
</evidence>
<dbReference type="KEGG" id="cter:A606_04925"/>
<dbReference type="Proteomes" id="UP000014809">
    <property type="component" value="Chromosome"/>
</dbReference>
<evidence type="ECO:0000256" key="8">
    <source>
        <dbReference type="ARBA" id="ARBA00022679"/>
    </source>
</evidence>
<reference evidence="22 23" key="1">
    <citation type="submission" date="2012-06" db="EMBL/GenBank/DDBJ databases">
        <title>Complete genome sequence of Corynebacterium terpenotabidum Y-11 (=DSM 44721).</title>
        <authorList>
            <person name="Ruckert C."/>
            <person name="Albersmeier A."/>
            <person name="Al-Dilaimi A."/>
            <person name="Szczepanowski R."/>
            <person name="Kalinowski J."/>
        </authorList>
    </citation>
    <scope>NUCLEOTIDE SEQUENCE [LARGE SCALE GENOMIC DNA]</scope>
    <source>
        <strain evidence="22 23">Y-11</strain>
    </source>
</reference>
<dbReference type="EMBL" id="CP003696">
    <property type="protein sequence ID" value="AGP30634.1"/>
    <property type="molecule type" value="Genomic_DNA"/>
</dbReference>
<dbReference type="HOGENOM" id="CLU_015439_0_2_11"/>
<comment type="subunit">
    <text evidence="5">Homotetramer.</text>
</comment>
<dbReference type="UniPathway" id="UPA00109">
    <property type="reaction ID" value="UER00188"/>
</dbReference>
<dbReference type="GO" id="GO:0005524">
    <property type="term" value="F:ATP binding"/>
    <property type="evidence" value="ECO:0007669"/>
    <property type="project" value="UniProtKB-KW"/>
</dbReference>
<keyword evidence="11 19" id="KW-0418">Kinase</keyword>
<dbReference type="NCBIfam" id="NF004978">
    <property type="entry name" value="PRK06354.1"/>
    <property type="match status" value="1"/>
</dbReference>
<protein>
    <recommendedName>
        <fullName evidence="7 18">Pyruvate kinase</fullName>
        <ecNumber evidence="6 18">2.7.1.40</ecNumber>
    </recommendedName>
</protein>
<organism evidence="22 23">
    <name type="scientific">Corynebacterium terpenotabidum Y-11</name>
    <dbReference type="NCBI Taxonomy" id="1200352"/>
    <lineage>
        <taxon>Bacteria</taxon>
        <taxon>Bacillati</taxon>
        <taxon>Actinomycetota</taxon>
        <taxon>Actinomycetes</taxon>
        <taxon>Mycobacteriales</taxon>
        <taxon>Corynebacteriaceae</taxon>
        <taxon>Corynebacterium</taxon>
    </lineage>
</organism>
<dbReference type="FunFam" id="3.40.1380.20:FF:000009">
    <property type="entry name" value="Pyruvate kinase"/>
    <property type="match status" value="1"/>
</dbReference>
<evidence type="ECO:0000256" key="4">
    <source>
        <dbReference type="ARBA" id="ARBA00008663"/>
    </source>
</evidence>
<dbReference type="InterPro" id="IPR018209">
    <property type="entry name" value="Pyrv_Knase_AS"/>
</dbReference>
<comment type="catalytic activity">
    <reaction evidence="17 19">
        <text>pyruvate + ATP = phosphoenolpyruvate + ADP + H(+)</text>
        <dbReference type="Rhea" id="RHEA:18157"/>
        <dbReference type="ChEBI" id="CHEBI:15361"/>
        <dbReference type="ChEBI" id="CHEBI:15378"/>
        <dbReference type="ChEBI" id="CHEBI:30616"/>
        <dbReference type="ChEBI" id="CHEBI:58702"/>
        <dbReference type="ChEBI" id="CHEBI:456216"/>
        <dbReference type="EC" id="2.7.1.40"/>
    </reaction>
</comment>